<reference evidence="1 2" key="1">
    <citation type="journal article" date="2019" name="Commun. Biol.">
        <title>The bagworm genome reveals a unique fibroin gene that provides high tensile strength.</title>
        <authorList>
            <person name="Kono N."/>
            <person name="Nakamura H."/>
            <person name="Ohtoshi R."/>
            <person name="Tomita M."/>
            <person name="Numata K."/>
            <person name="Arakawa K."/>
        </authorList>
    </citation>
    <scope>NUCLEOTIDE SEQUENCE [LARGE SCALE GENOMIC DNA]</scope>
</reference>
<organism evidence="1 2">
    <name type="scientific">Eumeta variegata</name>
    <name type="common">Bagworm moth</name>
    <name type="synonym">Eumeta japonica</name>
    <dbReference type="NCBI Taxonomy" id="151549"/>
    <lineage>
        <taxon>Eukaryota</taxon>
        <taxon>Metazoa</taxon>
        <taxon>Ecdysozoa</taxon>
        <taxon>Arthropoda</taxon>
        <taxon>Hexapoda</taxon>
        <taxon>Insecta</taxon>
        <taxon>Pterygota</taxon>
        <taxon>Neoptera</taxon>
        <taxon>Endopterygota</taxon>
        <taxon>Lepidoptera</taxon>
        <taxon>Glossata</taxon>
        <taxon>Ditrysia</taxon>
        <taxon>Tineoidea</taxon>
        <taxon>Psychidae</taxon>
        <taxon>Oiketicinae</taxon>
        <taxon>Eumeta</taxon>
    </lineage>
</organism>
<gene>
    <name evidence="1" type="ORF">EVAR_67142_1</name>
</gene>
<dbReference type="AlphaFoldDB" id="A0A4C1ZY12"/>
<sequence>MEGQVKSLPFPRAVERGALARRARRGDTKQTCNFISNGAVLIRAESSGPFFSFRSQLHISVRGAVMVLLFPRFIPARRQIGPDSGKWIRRELFMRGRRRHSARLCPPPRPAPVIIRGENAIIYVRSRRAGGGSAGRRLGRPERLVFIIIGTAAQTAPLERSDKHSRYGSHLDASP</sequence>
<protein>
    <submittedName>
        <fullName evidence="1">Uncharacterized protein</fullName>
    </submittedName>
</protein>
<keyword evidence="2" id="KW-1185">Reference proteome</keyword>
<proteinExistence type="predicted"/>
<evidence type="ECO:0000313" key="1">
    <source>
        <dbReference type="EMBL" id="GBP91545.1"/>
    </source>
</evidence>
<evidence type="ECO:0000313" key="2">
    <source>
        <dbReference type="Proteomes" id="UP000299102"/>
    </source>
</evidence>
<name>A0A4C1ZY12_EUMVA</name>
<dbReference type="Proteomes" id="UP000299102">
    <property type="component" value="Unassembled WGS sequence"/>
</dbReference>
<accession>A0A4C1ZY12</accession>
<dbReference type="EMBL" id="BGZK01002179">
    <property type="protein sequence ID" value="GBP91545.1"/>
    <property type="molecule type" value="Genomic_DNA"/>
</dbReference>
<comment type="caution">
    <text evidence="1">The sequence shown here is derived from an EMBL/GenBank/DDBJ whole genome shotgun (WGS) entry which is preliminary data.</text>
</comment>